<dbReference type="WBParaSite" id="maker-uti_cns_0015003-snap-gene-0.2-mRNA-1">
    <property type="protein sequence ID" value="maker-uti_cns_0015003-snap-gene-0.2-mRNA-1"/>
    <property type="gene ID" value="maker-uti_cns_0015003-snap-gene-0.2"/>
</dbReference>
<evidence type="ECO:0000259" key="5">
    <source>
        <dbReference type="PROSITE" id="PS50001"/>
    </source>
</evidence>
<dbReference type="PROSITE" id="PS50001">
    <property type="entry name" value="SH2"/>
    <property type="match status" value="1"/>
</dbReference>
<dbReference type="GO" id="GO:0046854">
    <property type="term" value="P:phosphatidylinositol phosphate biosynthetic process"/>
    <property type="evidence" value="ECO:0007669"/>
    <property type="project" value="TreeGrafter"/>
</dbReference>
<reference evidence="7" key="1">
    <citation type="submission" date="2016-11" db="UniProtKB">
        <authorList>
            <consortium name="WormBaseParasite"/>
        </authorList>
    </citation>
    <scope>IDENTIFICATION</scope>
</reference>
<keyword evidence="4" id="KW-0812">Transmembrane</keyword>
<dbReference type="InterPro" id="IPR036860">
    <property type="entry name" value="SH2_dom_sf"/>
</dbReference>
<feature type="region of interest" description="Disordered" evidence="3">
    <location>
        <begin position="1"/>
        <end position="99"/>
    </location>
</feature>
<dbReference type="AlphaFoldDB" id="A0A1I8IQ96"/>
<keyword evidence="1 2" id="KW-0727">SH2 domain</keyword>
<dbReference type="Proteomes" id="UP000095280">
    <property type="component" value="Unplaced"/>
</dbReference>
<feature type="domain" description="SH2" evidence="5">
    <location>
        <begin position="850"/>
        <end position="925"/>
    </location>
</feature>
<name>A0A1I8IQ96_9PLAT</name>
<evidence type="ECO:0000256" key="3">
    <source>
        <dbReference type="SAM" id="MobiDB-lite"/>
    </source>
</evidence>
<dbReference type="SUPFAM" id="SSF55550">
    <property type="entry name" value="SH2 domain"/>
    <property type="match status" value="1"/>
</dbReference>
<feature type="compositionally biased region" description="Low complexity" evidence="3">
    <location>
        <begin position="716"/>
        <end position="731"/>
    </location>
</feature>
<keyword evidence="4" id="KW-1133">Transmembrane helix</keyword>
<evidence type="ECO:0000256" key="4">
    <source>
        <dbReference type="SAM" id="Phobius"/>
    </source>
</evidence>
<evidence type="ECO:0000256" key="1">
    <source>
        <dbReference type="ARBA" id="ARBA00022999"/>
    </source>
</evidence>
<dbReference type="GO" id="GO:0005942">
    <property type="term" value="C:phosphatidylinositol 3-kinase complex"/>
    <property type="evidence" value="ECO:0007669"/>
    <property type="project" value="TreeGrafter"/>
</dbReference>
<feature type="compositionally biased region" description="Low complexity" evidence="3">
    <location>
        <begin position="343"/>
        <end position="354"/>
    </location>
</feature>
<dbReference type="Pfam" id="PF00017">
    <property type="entry name" value="SH2"/>
    <property type="match status" value="1"/>
</dbReference>
<dbReference type="PANTHER" id="PTHR10155">
    <property type="entry name" value="PHOSPHATIDYLINOSITOL 3-KINASE REGULATORY SUBUNIT"/>
    <property type="match status" value="1"/>
</dbReference>
<dbReference type="GO" id="GO:0046935">
    <property type="term" value="F:1-phosphatidylinositol-3-kinase regulator activity"/>
    <property type="evidence" value="ECO:0007669"/>
    <property type="project" value="TreeGrafter"/>
</dbReference>
<organism evidence="6 7">
    <name type="scientific">Macrostomum lignano</name>
    <dbReference type="NCBI Taxonomy" id="282301"/>
    <lineage>
        <taxon>Eukaryota</taxon>
        <taxon>Metazoa</taxon>
        <taxon>Spiralia</taxon>
        <taxon>Lophotrochozoa</taxon>
        <taxon>Platyhelminthes</taxon>
        <taxon>Rhabditophora</taxon>
        <taxon>Macrostomorpha</taxon>
        <taxon>Macrostomida</taxon>
        <taxon>Macrostomidae</taxon>
        <taxon>Macrostomum</taxon>
    </lineage>
</organism>
<evidence type="ECO:0000313" key="6">
    <source>
        <dbReference type="Proteomes" id="UP000095280"/>
    </source>
</evidence>
<proteinExistence type="predicted"/>
<dbReference type="PANTHER" id="PTHR10155:SF5">
    <property type="entry name" value="SUPPRESSOR OF CYTOKINE SIGNALING 7"/>
    <property type="match status" value="1"/>
</dbReference>
<feature type="compositionally biased region" description="Low complexity" evidence="3">
    <location>
        <begin position="21"/>
        <end position="52"/>
    </location>
</feature>
<feature type="compositionally biased region" description="Basic and acidic residues" evidence="3">
    <location>
        <begin position="53"/>
        <end position="63"/>
    </location>
</feature>
<feature type="region of interest" description="Disordered" evidence="3">
    <location>
        <begin position="697"/>
        <end position="793"/>
    </location>
</feature>
<evidence type="ECO:0000256" key="2">
    <source>
        <dbReference type="PROSITE-ProRule" id="PRU00191"/>
    </source>
</evidence>
<feature type="region of interest" description="Disordered" evidence="3">
    <location>
        <begin position="337"/>
        <end position="368"/>
    </location>
</feature>
<feature type="compositionally biased region" description="Pro residues" evidence="3">
    <location>
        <begin position="755"/>
        <end position="770"/>
    </location>
</feature>
<feature type="compositionally biased region" description="Basic and acidic residues" evidence="3">
    <location>
        <begin position="7"/>
        <end position="18"/>
    </location>
</feature>
<keyword evidence="4" id="KW-0472">Membrane</keyword>
<feature type="transmembrane region" description="Helical" evidence="4">
    <location>
        <begin position="484"/>
        <end position="506"/>
    </location>
</feature>
<keyword evidence="6" id="KW-1185">Reference proteome</keyword>
<protein>
    <submittedName>
        <fullName evidence="7">SH2 domain-containing protein</fullName>
    </submittedName>
</protein>
<dbReference type="InterPro" id="IPR000980">
    <property type="entry name" value="SH2"/>
</dbReference>
<sequence length="978" mass="102792">EFVLRFSSEKESRWDLKRRPAPAASWPSAPLSTAPKTPAAVDAPAAEAATATEKAKRLSDRAKASRTQIMEAKQAATDPVLTDREHQIGKPNAPVTSKACTGRTEWNATTVALLAPAAARTPTSVAPSTKPRTPRISWAQASGLGTLDPVRPLTIRPLSASPSVASIPPLPTMTMPSAVADFSPDQAAAALEGIAAAHHAAAQGSTALLSDDVAGQLCGRRMRSSWLGREIAGPTVYKSRRSEEPLLAGRSVSTFQHCRGGRFVYDCLEQPPSQPIRQLGALQDSPVRTHHLFYVVDIFRVPDSLSGSAAGARSPRQQLAAAGAAVGAAGEATGLPVPELPFSSSASGSDPSASKFRRRRPPDSPLPLRSGCSGCRCSDLLDGGVLSPEPPNRSAIIFSSRAFSAARRSRSSAESTAAEVSAGAAGPLPDSRLEALLLPCCCSGDGRVIVGRPALVEILHGRLEVVLLALPLLLLLLRRLQLPLSGLLLFPLLLLLPALRLQLFLLPFRLQPALPLLLFQATLGGLILQLLLHPEKRGRESAGLSASSSLLPPSSGSSCSGGGVESGFVCFGGSSTMASFCFLRFSCPNRPSTKTPPPPRAASCPLHSKASDAFIDFKCIEPDGSGDSAMAAAVAAAAAAVAVDKAKRNYSPVNHIPPGGASGSIGGGANGSGGNVGNAGHHSLLAPITVRAAHHLMQAAQQAKRRRNKHSGAGLVSSAAPSATGSASGVANSDRPTPGAKQRSHNGSPSRDNQQPPPPPQQQRQPPPLTPRRRPGCRDLSLDAGSRRAPVPQPPQAIATEAAAVVPEAATAAAAEAVPPTLPPRTAKNAQSKLAVNFLENLSQLKRKPWYFGPLSSSDAEEMLNNRPDGTFLVRDSAHDAYIVSLSFRARGQTYHTRIEHNKGKFSFWTQPENHSASTIVEFIESAVEYSKTENFHYFVSSSTPGTQPIRVSMLYPLSRFSVMTSLQHLCRDSGRLS</sequence>
<accession>A0A1I8IQ96</accession>
<evidence type="ECO:0000313" key="7">
    <source>
        <dbReference type="WBParaSite" id="maker-uti_cns_0015003-snap-gene-0.2-mRNA-1"/>
    </source>
</evidence>
<feature type="transmembrane region" description="Helical" evidence="4">
    <location>
        <begin position="459"/>
        <end position="477"/>
    </location>
</feature>
<dbReference type="Gene3D" id="3.30.505.10">
    <property type="entry name" value="SH2 domain"/>
    <property type="match status" value="1"/>
</dbReference>
<dbReference type="SMART" id="SM00252">
    <property type="entry name" value="SH2"/>
    <property type="match status" value="1"/>
</dbReference>